<dbReference type="InterPro" id="IPR043128">
    <property type="entry name" value="Rev_trsase/Diguanyl_cyclase"/>
</dbReference>
<dbReference type="SMART" id="SM00267">
    <property type="entry name" value="GGDEF"/>
    <property type="match status" value="1"/>
</dbReference>
<protein>
    <recommendedName>
        <fullName evidence="6">Diguanylate cyclase</fullName>
    </recommendedName>
</protein>
<dbReference type="InterPro" id="IPR035919">
    <property type="entry name" value="EAL_sf"/>
</dbReference>
<keyword evidence="1" id="KW-0472">Membrane</keyword>
<organism evidence="4 5">
    <name type="scientific">Veronia pacifica</name>
    <dbReference type="NCBI Taxonomy" id="1080227"/>
    <lineage>
        <taxon>Bacteria</taxon>
        <taxon>Pseudomonadati</taxon>
        <taxon>Pseudomonadota</taxon>
        <taxon>Gammaproteobacteria</taxon>
        <taxon>Vibrionales</taxon>
        <taxon>Vibrionaceae</taxon>
        <taxon>Veronia</taxon>
    </lineage>
</organism>
<dbReference type="EMBL" id="LYBM01000007">
    <property type="protein sequence ID" value="ODA34564.1"/>
    <property type="molecule type" value="Genomic_DNA"/>
</dbReference>
<dbReference type="InterPro" id="IPR001633">
    <property type="entry name" value="EAL_dom"/>
</dbReference>
<dbReference type="InterPro" id="IPR000160">
    <property type="entry name" value="GGDEF_dom"/>
</dbReference>
<name>A0A1C3EMV2_9GAMM</name>
<keyword evidence="5" id="KW-1185">Reference proteome</keyword>
<dbReference type="Pfam" id="PF00990">
    <property type="entry name" value="GGDEF"/>
    <property type="match status" value="1"/>
</dbReference>
<evidence type="ECO:0008006" key="6">
    <source>
        <dbReference type="Google" id="ProtNLM"/>
    </source>
</evidence>
<dbReference type="PROSITE" id="PS50887">
    <property type="entry name" value="GGDEF"/>
    <property type="match status" value="1"/>
</dbReference>
<proteinExistence type="predicted"/>
<dbReference type="Pfam" id="PF00563">
    <property type="entry name" value="EAL"/>
    <property type="match status" value="1"/>
</dbReference>
<accession>A0A1C3EMV2</accession>
<dbReference type="Gene3D" id="3.20.20.450">
    <property type="entry name" value="EAL domain"/>
    <property type="match status" value="1"/>
</dbReference>
<evidence type="ECO:0000259" key="3">
    <source>
        <dbReference type="PROSITE" id="PS50887"/>
    </source>
</evidence>
<dbReference type="InterPro" id="IPR050706">
    <property type="entry name" value="Cyclic-di-GMP_PDE-like"/>
</dbReference>
<feature type="transmembrane region" description="Helical" evidence="1">
    <location>
        <begin position="21"/>
        <end position="45"/>
    </location>
</feature>
<feature type="domain" description="EAL" evidence="2">
    <location>
        <begin position="474"/>
        <end position="728"/>
    </location>
</feature>
<dbReference type="SUPFAM" id="SSF55073">
    <property type="entry name" value="Nucleotide cyclase"/>
    <property type="match status" value="1"/>
</dbReference>
<dbReference type="PANTHER" id="PTHR33121">
    <property type="entry name" value="CYCLIC DI-GMP PHOSPHODIESTERASE PDEF"/>
    <property type="match status" value="1"/>
</dbReference>
<dbReference type="GO" id="GO:0071111">
    <property type="term" value="F:cyclic-guanylate-specific phosphodiesterase activity"/>
    <property type="evidence" value="ECO:0007669"/>
    <property type="project" value="InterPro"/>
</dbReference>
<reference evidence="4 5" key="1">
    <citation type="submission" date="2016-05" db="EMBL/GenBank/DDBJ databases">
        <title>Genomic Taxonomy of the Vibrionaceae.</title>
        <authorList>
            <person name="Gomez-Gil B."/>
            <person name="Enciso-Ibarra J."/>
        </authorList>
    </citation>
    <scope>NUCLEOTIDE SEQUENCE [LARGE SCALE GENOMIC DNA]</scope>
    <source>
        <strain evidence="4 5">CAIM 1920</strain>
    </source>
</reference>
<dbReference type="AlphaFoldDB" id="A0A1C3EMV2"/>
<dbReference type="OrthoDB" id="1316910at2"/>
<dbReference type="PROSITE" id="PS50883">
    <property type="entry name" value="EAL"/>
    <property type="match status" value="1"/>
</dbReference>
<dbReference type="CDD" id="cd01948">
    <property type="entry name" value="EAL"/>
    <property type="match status" value="1"/>
</dbReference>
<comment type="caution">
    <text evidence="4">The sequence shown here is derived from an EMBL/GenBank/DDBJ whole genome shotgun (WGS) entry which is preliminary data.</text>
</comment>
<dbReference type="PANTHER" id="PTHR33121:SF70">
    <property type="entry name" value="SIGNALING PROTEIN YKOW"/>
    <property type="match status" value="1"/>
</dbReference>
<dbReference type="Gene3D" id="3.30.70.270">
    <property type="match status" value="1"/>
</dbReference>
<sequence>MEKLNQSPLGRKQSRDQHPRLWSLLLIGFVCISILSATFALYRYISDNEHRHQVSIANAKLSEVISTLEQFNQSGEKQLTWLSAQLSRYPNLEERLWLSFSSDLMKLFPRFKKASWLDQSGNIIWASGNALYSSNKLHSIASKLSSIAIWPGYTLSKNNEQISITMMMESKRENVLLGYLTVEYSLTSLLSEFENTLLTDSQVLVTKIDTPDDPVESGNIFSYRTVGFGKETVKLGIIQTVPPYPSLTSPQMLVFVAGIAAATIVSIILYNLEISLINKRELKDKVGALTTEINEISDRENYLQFIALYDPKTLLPNRYSLQQYLVKALAVEKELVLSCIEITNLNEIKDMFGKHISEQLLESIVKRFRAVVPKNAMLARVESSQFMTSVAGMCQLEAEMQASQLKVCLEEEIHIDENLIIANCVIGIACRYDQSTTSGELQGFAETAVHQARKLGSGGIVTYNQVMQEDLQQLRIVEQSLRKAINQDNLDIQFQPQIDMKTFHLTGIEARVCWTSHQGNIIEAQKINAVAEETGLMRNLGEWIIDRALSEYSYMLDKRSAPSTISVNLSGRQFHNGLLADHLLQTIRRYDVPAARVQVTLDEQTLLEHVQDNLDVLYRLRLTGLTIIIDNFGMGYSSLTCLKQYPIDMIKIDKSLITDVENSEDNLVICQTMISMANILSLDVIAEGVESMQQHQILRNLGCLIGQGSYYFQEMDTESILNIIREQRTNQLYPRA</sequence>
<feature type="domain" description="GGDEF" evidence="3">
    <location>
        <begin position="333"/>
        <end position="465"/>
    </location>
</feature>
<dbReference type="InterPro" id="IPR029787">
    <property type="entry name" value="Nucleotide_cyclase"/>
</dbReference>
<dbReference type="SUPFAM" id="SSF141868">
    <property type="entry name" value="EAL domain-like"/>
    <property type="match status" value="1"/>
</dbReference>
<dbReference type="STRING" id="1080227.A8L45_06240"/>
<dbReference type="RefSeq" id="WP_068900309.1">
    <property type="nucleotide sequence ID" value="NZ_JBHUIF010000015.1"/>
</dbReference>
<dbReference type="SMART" id="SM00052">
    <property type="entry name" value="EAL"/>
    <property type="match status" value="1"/>
</dbReference>
<evidence type="ECO:0000259" key="2">
    <source>
        <dbReference type="PROSITE" id="PS50883"/>
    </source>
</evidence>
<evidence type="ECO:0000313" key="4">
    <source>
        <dbReference type="EMBL" id="ODA34564.1"/>
    </source>
</evidence>
<keyword evidence="1" id="KW-0812">Transmembrane</keyword>
<evidence type="ECO:0000256" key="1">
    <source>
        <dbReference type="SAM" id="Phobius"/>
    </source>
</evidence>
<dbReference type="Proteomes" id="UP000094936">
    <property type="component" value="Unassembled WGS sequence"/>
</dbReference>
<evidence type="ECO:0000313" key="5">
    <source>
        <dbReference type="Proteomes" id="UP000094936"/>
    </source>
</evidence>
<gene>
    <name evidence="4" type="ORF">A8L45_06240</name>
</gene>
<keyword evidence="1" id="KW-1133">Transmembrane helix</keyword>